<dbReference type="EMBL" id="FMHV01000002">
    <property type="protein sequence ID" value="SCL29475.1"/>
    <property type="molecule type" value="Genomic_DNA"/>
</dbReference>
<dbReference type="STRING" id="568872.GA0070624_3889"/>
<keyword evidence="2" id="KW-1185">Reference proteome</keyword>
<dbReference type="Pfam" id="PF13279">
    <property type="entry name" value="4HBT_2"/>
    <property type="match status" value="1"/>
</dbReference>
<dbReference type="Proteomes" id="UP000199413">
    <property type="component" value="Unassembled WGS sequence"/>
</dbReference>
<dbReference type="RefSeq" id="WP_091342995.1">
    <property type="nucleotide sequence ID" value="NZ_FMHV01000002.1"/>
</dbReference>
<proteinExistence type="predicted"/>
<dbReference type="AlphaFoldDB" id="A0A1C6SJD7"/>
<accession>A0A1C6SJD7</accession>
<dbReference type="PANTHER" id="PTHR31793">
    <property type="entry name" value="4-HYDROXYBENZOYL-COA THIOESTERASE FAMILY MEMBER"/>
    <property type="match status" value="1"/>
</dbReference>
<gene>
    <name evidence="1" type="ORF">GA0070624_3889</name>
</gene>
<keyword evidence="1" id="KW-0378">Hydrolase</keyword>
<evidence type="ECO:0000313" key="1">
    <source>
        <dbReference type="EMBL" id="SCL29475.1"/>
    </source>
</evidence>
<dbReference type="Gene3D" id="3.10.129.10">
    <property type="entry name" value="Hotdog Thioesterase"/>
    <property type="match status" value="1"/>
</dbReference>
<dbReference type="CDD" id="cd00586">
    <property type="entry name" value="4HBT"/>
    <property type="match status" value="1"/>
</dbReference>
<evidence type="ECO:0000313" key="2">
    <source>
        <dbReference type="Proteomes" id="UP000199413"/>
    </source>
</evidence>
<protein>
    <submittedName>
        <fullName evidence="1">Acyl-CoA thioester hydrolase</fullName>
    </submittedName>
</protein>
<dbReference type="InterPro" id="IPR050563">
    <property type="entry name" value="4-hydroxybenzoyl-CoA_TE"/>
</dbReference>
<dbReference type="InterPro" id="IPR029069">
    <property type="entry name" value="HotDog_dom_sf"/>
</dbReference>
<dbReference type="PANTHER" id="PTHR31793:SF24">
    <property type="entry name" value="LONG-CHAIN ACYL-COA THIOESTERASE FADM"/>
    <property type="match status" value="1"/>
</dbReference>
<name>A0A1C6SJD7_9ACTN</name>
<dbReference type="GO" id="GO:0047617">
    <property type="term" value="F:fatty acyl-CoA hydrolase activity"/>
    <property type="evidence" value="ECO:0007669"/>
    <property type="project" value="TreeGrafter"/>
</dbReference>
<reference evidence="2" key="1">
    <citation type="submission" date="2016-06" db="EMBL/GenBank/DDBJ databases">
        <authorList>
            <person name="Varghese N."/>
            <person name="Submissions Spin"/>
        </authorList>
    </citation>
    <scope>NUCLEOTIDE SEQUENCE [LARGE SCALE GENOMIC DNA]</scope>
    <source>
        <strain evidence="2">DSM 45431</strain>
    </source>
</reference>
<dbReference type="SUPFAM" id="SSF54637">
    <property type="entry name" value="Thioesterase/thiol ester dehydrase-isomerase"/>
    <property type="match status" value="1"/>
</dbReference>
<sequence>MGDPFRVRITVRGYELDTQGHLNQAVYLQYGEHARWECLRAAGISQDRLIASGVGPVALEVTLKYLRELRGGDEVDVSCEFRWGEGKTFQIDQDYTRPDGTQVATLTGVGGLLDLAARRLVPNPRERFQELATDPGPLNL</sequence>
<dbReference type="OrthoDB" id="3683044at2"/>
<organism evidence="1 2">
    <name type="scientific">Micromonospora rhizosphaerae</name>
    <dbReference type="NCBI Taxonomy" id="568872"/>
    <lineage>
        <taxon>Bacteria</taxon>
        <taxon>Bacillati</taxon>
        <taxon>Actinomycetota</taxon>
        <taxon>Actinomycetes</taxon>
        <taxon>Micromonosporales</taxon>
        <taxon>Micromonosporaceae</taxon>
        <taxon>Micromonospora</taxon>
    </lineage>
</organism>